<accession>A0A1S1NGY0</accession>
<comment type="caution">
    <text evidence="2">The sequence shown here is derived from an EMBL/GenBank/DDBJ whole genome shotgun (WGS) entry which is preliminary data.</text>
</comment>
<dbReference type="Pfam" id="PF00561">
    <property type="entry name" value="Abhydrolase_1"/>
    <property type="match status" value="1"/>
</dbReference>
<name>A0A1S1NGY0_9MYCO</name>
<dbReference type="Gene3D" id="3.40.50.1820">
    <property type="entry name" value="alpha/beta hydrolase"/>
    <property type="match status" value="1"/>
</dbReference>
<dbReference type="RefSeq" id="WP_071027905.1">
    <property type="nucleotide sequence ID" value="NZ_MLQM01000097.1"/>
</dbReference>
<dbReference type="InterPro" id="IPR000073">
    <property type="entry name" value="AB_hydrolase_1"/>
</dbReference>
<dbReference type="InterPro" id="IPR050266">
    <property type="entry name" value="AB_hydrolase_sf"/>
</dbReference>
<dbReference type="PANTHER" id="PTHR43798:SF33">
    <property type="entry name" value="HYDROLASE, PUTATIVE (AFU_ORTHOLOGUE AFUA_2G14860)-RELATED"/>
    <property type="match status" value="1"/>
</dbReference>
<evidence type="ECO:0000313" key="2">
    <source>
        <dbReference type="EMBL" id="OHV01582.1"/>
    </source>
</evidence>
<reference evidence="2 3" key="1">
    <citation type="submission" date="2016-10" db="EMBL/GenBank/DDBJ databases">
        <title>Genome sequence of Mycobacterium talmonii.</title>
        <authorList>
            <person name="Greninger A.L."/>
            <person name="Elliott B."/>
            <person name="Vasireddy S."/>
            <person name="Vasireddy R."/>
        </authorList>
    </citation>
    <scope>NUCLEOTIDE SEQUENCE [LARGE SCALE GENOMIC DNA]</scope>
    <source>
        <strain evidence="3">NE-TNMC-100812</strain>
    </source>
</reference>
<dbReference type="GO" id="GO:0003824">
    <property type="term" value="F:catalytic activity"/>
    <property type="evidence" value="ECO:0007669"/>
    <property type="project" value="UniProtKB-ARBA"/>
</dbReference>
<keyword evidence="3" id="KW-1185">Reference proteome</keyword>
<dbReference type="SUPFAM" id="SSF53474">
    <property type="entry name" value="alpha/beta-Hydrolases"/>
    <property type="match status" value="1"/>
</dbReference>
<gene>
    <name evidence="2" type="ORF">BKN37_16865</name>
</gene>
<evidence type="ECO:0000259" key="1">
    <source>
        <dbReference type="Pfam" id="PF00561"/>
    </source>
</evidence>
<dbReference type="Proteomes" id="UP000179734">
    <property type="component" value="Unassembled WGS sequence"/>
</dbReference>
<dbReference type="AlphaFoldDB" id="A0A1S1NGY0"/>
<dbReference type="GO" id="GO:0016020">
    <property type="term" value="C:membrane"/>
    <property type="evidence" value="ECO:0007669"/>
    <property type="project" value="TreeGrafter"/>
</dbReference>
<organism evidence="2 3">
    <name type="scientific">Mycobacterium talmoniae</name>
    <dbReference type="NCBI Taxonomy" id="1858794"/>
    <lineage>
        <taxon>Bacteria</taxon>
        <taxon>Bacillati</taxon>
        <taxon>Actinomycetota</taxon>
        <taxon>Actinomycetes</taxon>
        <taxon>Mycobacteriales</taxon>
        <taxon>Mycobacteriaceae</taxon>
        <taxon>Mycobacterium</taxon>
    </lineage>
</organism>
<evidence type="ECO:0000313" key="3">
    <source>
        <dbReference type="Proteomes" id="UP000179734"/>
    </source>
</evidence>
<protein>
    <recommendedName>
        <fullName evidence="1">AB hydrolase-1 domain-containing protein</fullName>
    </recommendedName>
</protein>
<sequence length="303" mass="32832">MTRVYRDVPWRQVGLSLDDAWLNVTEWGADDADLTVVLTHGWTLSARIWEDVAASVVTADPAVRVLAYDHRGHGRSARVATASIEQLADDLAAVVAQLVPDGPIVFGGHSLGGMVLVALAQRHPQLVAQRAAGAMFVATSAGDLMGAIRRIPGTEALLKAALRIAERVRIPSRPLFLARQGARGAFGRRPRRHDLNRVVRQGEQAQPAAVAALGRSILDHRRYPALRAYRHLNVVVMAGSRDWLTSPIHAQRIADQLPDSEVVVFDGAGHFLPYERREAVSAHLLNLIAEARRSARSLAGAAG</sequence>
<proteinExistence type="predicted"/>
<dbReference type="InterPro" id="IPR029058">
    <property type="entry name" value="AB_hydrolase_fold"/>
</dbReference>
<feature type="domain" description="AB hydrolase-1" evidence="1">
    <location>
        <begin position="35"/>
        <end position="275"/>
    </location>
</feature>
<dbReference type="PANTHER" id="PTHR43798">
    <property type="entry name" value="MONOACYLGLYCEROL LIPASE"/>
    <property type="match status" value="1"/>
</dbReference>
<dbReference type="EMBL" id="MLQM01000097">
    <property type="protein sequence ID" value="OHV01582.1"/>
    <property type="molecule type" value="Genomic_DNA"/>
</dbReference>